<dbReference type="EMBL" id="VYZN01000018">
    <property type="protein sequence ID" value="KAE9537435.1"/>
    <property type="molecule type" value="Genomic_DNA"/>
</dbReference>
<evidence type="ECO:0000313" key="16">
    <source>
        <dbReference type="Proteomes" id="UP000475862"/>
    </source>
</evidence>
<evidence type="ECO:0000256" key="11">
    <source>
        <dbReference type="ARBA" id="ARBA00052178"/>
    </source>
</evidence>
<dbReference type="Proteomes" id="UP000475862">
    <property type="component" value="Unassembled WGS sequence"/>
</dbReference>
<evidence type="ECO:0000256" key="5">
    <source>
        <dbReference type="ARBA" id="ARBA00039114"/>
    </source>
</evidence>
<comment type="caution">
    <text evidence="15">The sequence shown here is derived from an EMBL/GenBank/DDBJ whole genome shotgun (WGS) entry which is preliminary data.</text>
</comment>
<evidence type="ECO:0000256" key="4">
    <source>
        <dbReference type="ARBA" id="ARBA00038182"/>
    </source>
</evidence>
<evidence type="ECO:0000256" key="7">
    <source>
        <dbReference type="ARBA" id="ARBA00050849"/>
    </source>
</evidence>
<name>A0A6G0TTF3_APHGL</name>
<comment type="catalytic activity">
    <reaction evidence="7">
        <text>serotonin + octadecanoyl-CoA = N-octadecanoyl-serotonin + CoA + H(+)</text>
        <dbReference type="Rhea" id="RHEA:51400"/>
        <dbReference type="ChEBI" id="CHEBI:15378"/>
        <dbReference type="ChEBI" id="CHEBI:57287"/>
        <dbReference type="ChEBI" id="CHEBI:57394"/>
        <dbReference type="ChEBI" id="CHEBI:134065"/>
        <dbReference type="ChEBI" id="CHEBI:350546"/>
    </reaction>
    <physiologicalReaction direction="left-to-right" evidence="7">
        <dbReference type="Rhea" id="RHEA:51401"/>
    </physiologicalReaction>
</comment>
<keyword evidence="1" id="KW-0808">Transferase</keyword>
<organism evidence="15 16">
    <name type="scientific">Aphis glycines</name>
    <name type="common">Soybean aphid</name>
    <dbReference type="NCBI Taxonomy" id="307491"/>
    <lineage>
        <taxon>Eukaryota</taxon>
        <taxon>Metazoa</taxon>
        <taxon>Ecdysozoa</taxon>
        <taxon>Arthropoda</taxon>
        <taxon>Hexapoda</taxon>
        <taxon>Insecta</taxon>
        <taxon>Pterygota</taxon>
        <taxon>Neoptera</taxon>
        <taxon>Paraneoptera</taxon>
        <taxon>Hemiptera</taxon>
        <taxon>Sternorrhyncha</taxon>
        <taxon>Aphidomorpha</taxon>
        <taxon>Aphidoidea</taxon>
        <taxon>Aphididae</taxon>
        <taxon>Aphidini</taxon>
        <taxon>Aphis</taxon>
        <taxon>Aphis</taxon>
    </lineage>
</organism>
<keyword evidence="2" id="KW-0012">Acyltransferase</keyword>
<accession>A0A6G0TTF3</accession>
<evidence type="ECO:0000256" key="9">
    <source>
        <dbReference type="ARBA" id="ARBA00051711"/>
    </source>
</evidence>
<evidence type="ECO:0000256" key="6">
    <source>
        <dbReference type="ARBA" id="ARBA00050189"/>
    </source>
</evidence>
<dbReference type="PANTHER" id="PTHR20905">
    <property type="entry name" value="N-ACETYLTRANSFERASE-RELATED"/>
    <property type="match status" value="1"/>
</dbReference>
<dbReference type="InterPro" id="IPR000182">
    <property type="entry name" value="GNAT_dom"/>
</dbReference>
<evidence type="ECO:0000256" key="13">
    <source>
        <dbReference type="ARBA" id="ARBA00052491"/>
    </source>
</evidence>
<gene>
    <name evidence="15" type="ORF">AGLY_006458</name>
</gene>
<dbReference type="OrthoDB" id="41532at2759"/>
<comment type="catalytic activity">
    <reaction evidence="12">
        <text>dopamine + hexadecanoyl-CoA = N-hexadecanoyl-dopamine + CoA + H(+)</text>
        <dbReference type="Rhea" id="RHEA:51376"/>
        <dbReference type="ChEBI" id="CHEBI:15378"/>
        <dbReference type="ChEBI" id="CHEBI:57287"/>
        <dbReference type="ChEBI" id="CHEBI:57379"/>
        <dbReference type="ChEBI" id="CHEBI:59905"/>
        <dbReference type="ChEBI" id="CHEBI:134058"/>
    </reaction>
    <physiologicalReaction direction="left-to-right" evidence="12">
        <dbReference type="Rhea" id="RHEA:51377"/>
    </physiologicalReaction>
</comment>
<protein>
    <recommendedName>
        <fullName evidence="5">aralkylamine N-acetyltransferase</fullName>
        <ecNumber evidence="5">2.3.1.87</ecNumber>
    </recommendedName>
</protein>
<dbReference type="EC" id="2.3.1.87" evidence="5"/>
<dbReference type="Pfam" id="PF00583">
    <property type="entry name" value="Acetyltransf_1"/>
    <property type="match status" value="1"/>
</dbReference>
<evidence type="ECO:0000256" key="8">
    <source>
        <dbReference type="ARBA" id="ARBA00051284"/>
    </source>
</evidence>
<comment type="pathway">
    <text evidence="3">Aromatic compound metabolism; melatonin biosynthesis; melatonin from serotonin: step 1/2.</text>
</comment>
<comment type="catalytic activity">
    <reaction evidence="6">
        <text>dopamine + (9Z)-octadecenoyl-CoA = N-(9Z-octadecanoyl)-dopamine + CoA + H(+)</text>
        <dbReference type="Rhea" id="RHEA:51380"/>
        <dbReference type="ChEBI" id="CHEBI:15378"/>
        <dbReference type="ChEBI" id="CHEBI:31883"/>
        <dbReference type="ChEBI" id="CHEBI:57287"/>
        <dbReference type="ChEBI" id="CHEBI:57387"/>
        <dbReference type="ChEBI" id="CHEBI:59905"/>
    </reaction>
    <physiologicalReaction direction="left-to-right" evidence="6">
        <dbReference type="Rhea" id="RHEA:51381"/>
    </physiologicalReaction>
</comment>
<dbReference type="AlphaFoldDB" id="A0A6G0TTF3"/>
<feature type="domain" description="N-acetyltransferase" evidence="14">
    <location>
        <begin position="60"/>
        <end position="196"/>
    </location>
</feature>
<dbReference type="SUPFAM" id="SSF55729">
    <property type="entry name" value="Acyl-CoA N-acyltransferases (Nat)"/>
    <property type="match status" value="1"/>
</dbReference>
<dbReference type="FunFam" id="3.40.630.30:FF:000046">
    <property type="entry name" value="Dopamine N-acetyltransferase"/>
    <property type="match status" value="1"/>
</dbReference>
<evidence type="ECO:0000256" key="12">
    <source>
        <dbReference type="ARBA" id="ARBA00052335"/>
    </source>
</evidence>
<evidence type="ECO:0000256" key="1">
    <source>
        <dbReference type="ARBA" id="ARBA00022679"/>
    </source>
</evidence>
<dbReference type="PANTHER" id="PTHR20905:SF1">
    <property type="entry name" value="AT07410P-RELATED"/>
    <property type="match status" value="1"/>
</dbReference>
<evidence type="ECO:0000313" key="15">
    <source>
        <dbReference type="EMBL" id="KAE9537435.1"/>
    </source>
</evidence>
<dbReference type="Gene3D" id="3.40.630.30">
    <property type="match status" value="1"/>
</dbReference>
<sequence length="215" mass="24707">MDKIKNKKVSFNILPITNNDKETVKNSLRRYFFRDEPISASIGLLEEKESIYFYLGVSFMAVSTETGEMMGATLNSTACRGDKIKQYSDKNNDRSIKYNELMIFLDKAGRDTDFFGQYQNIDRIMKLEIITVNEAYRGQGVCKALVNKSKELALELGYQMIGVDCSSNFTAMAVERFGFQCIYSFPYSDYVNKQGEVVFKTQPPHEYFKTHVLLL</sequence>
<keyword evidence="16" id="KW-1185">Reference proteome</keyword>
<dbReference type="InterPro" id="IPR016181">
    <property type="entry name" value="Acyl_CoA_acyltransferase"/>
</dbReference>
<evidence type="ECO:0000259" key="14">
    <source>
        <dbReference type="PROSITE" id="PS51186"/>
    </source>
</evidence>
<evidence type="ECO:0000256" key="10">
    <source>
        <dbReference type="ARBA" id="ARBA00051823"/>
    </source>
</evidence>
<comment type="similarity">
    <text evidence="4">Belongs to the acetyltransferase family. AANAT subfamily.</text>
</comment>
<evidence type="ECO:0000256" key="3">
    <source>
        <dbReference type="ARBA" id="ARBA00037926"/>
    </source>
</evidence>
<dbReference type="GO" id="GO:0004059">
    <property type="term" value="F:aralkylamine N-acetyltransferase activity"/>
    <property type="evidence" value="ECO:0007669"/>
    <property type="project" value="UniProtKB-EC"/>
</dbReference>
<comment type="catalytic activity">
    <reaction evidence="11">
        <text>serotonin + hexadecanoyl-CoA = N-hexadecanoyl-serotonin + CoA + H(+)</text>
        <dbReference type="Rhea" id="RHEA:51384"/>
        <dbReference type="ChEBI" id="CHEBI:15378"/>
        <dbReference type="ChEBI" id="CHEBI:57287"/>
        <dbReference type="ChEBI" id="CHEBI:57379"/>
        <dbReference type="ChEBI" id="CHEBI:134059"/>
        <dbReference type="ChEBI" id="CHEBI:350546"/>
    </reaction>
    <physiologicalReaction direction="left-to-right" evidence="11">
        <dbReference type="Rhea" id="RHEA:51385"/>
    </physiologicalReaction>
</comment>
<dbReference type="PROSITE" id="PS51186">
    <property type="entry name" value="GNAT"/>
    <property type="match status" value="1"/>
</dbReference>
<proteinExistence type="inferred from homology"/>
<comment type="catalytic activity">
    <reaction evidence="9">
        <text>dopamine + acetyl-CoA = N-acetyldopamine + CoA + H(+)</text>
        <dbReference type="Rhea" id="RHEA:51388"/>
        <dbReference type="ChEBI" id="CHEBI:15378"/>
        <dbReference type="ChEBI" id="CHEBI:57287"/>
        <dbReference type="ChEBI" id="CHEBI:57288"/>
        <dbReference type="ChEBI" id="CHEBI:59905"/>
        <dbReference type="ChEBI" id="CHEBI:125678"/>
    </reaction>
    <physiologicalReaction direction="left-to-right" evidence="9">
        <dbReference type="Rhea" id="RHEA:51389"/>
    </physiologicalReaction>
</comment>
<reference evidence="15 16" key="1">
    <citation type="submission" date="2019-08" db="EMBL/GenBank/DDBJ databases">
        <title>The genome of the soybean aphid Biotype 1, its phylome, world population structure and adaptation to the North American continent.</title>
        <authorList>
            <person name="Giordano R."/>
            <person name="Donthu R.K."/>
            <person name="Hernandez A.G."/>
            <person name="Wright C.L."/>
            <person name="Zimin A.V."/>
        </authorList>
    </citation>
    <scope>NUCLEOTIDE SEQUENCE [LARGE SCALE GENOMIC DNA]</scope>
    <source>
        <tissue evidence="15">Whole aphids</tissue>
    </source>
</reference>
<comment type="catalytic activity">
    <reaction evidence="13">
        <text>serotonin + acetyl-CoA = N-acetylserotonin + CoA + H(+)</text>
        <dbReference type="Rhea" id="RHEA:25217"/>
        <dbReference type="ChEBI" id="CHEBI:15378"/>
        <dbReference type="ChEBI" id="CHEBI:17697"/>
        <dbReference type="ChEBI" id="CHEBI:57287"/>
        <dbReference type="ChEBI" id="CHEBI:57288"/>
        <dbReference type="ChEBI" id="CHEBI:350546"/>
        <dbReference type="EC" id="2.3.1.87"/>
    </reaction>
    <physiologicalReaction direction="left-to-right" evidence="13">
        <dbReference type="Rhea" id="RHEA:25218"/>
    </physiologicalReaction>
</comment>
<evidence type="ECO:0000256" key="2">
    <source>
        <dbReference type="ARBA" id="ARBA00023315"/>
    </source>
</evidence>
<dbReference type="CDD" id="cd04301">
    <property type="entry name" value="NAT_SF"/>
    <property type="match status" value="1"/>
</dbReference>
<comment type="catalytic activity">
    <reaction evidence="10">
        <text>serotonin + (9Z)-octadecenoyl-CoA = N-(9Z-octadecenoyl)-serotonin + CoA + H(+)</text>
        <dbReference type="Rhea" id="RHEA:51392"/>
        <dbReference type="ChEBI" id="CHEBI:15378"/>
        <dbReference type="ChEBI" id="CHEBI:57287"/>
        <dbReference type="ChEBI" id="CHEBI:57387"/>
        <dbReference type="ChEBI" id="CHEBI:134064"/>
        <dbReference type="ChEBI" id="CHEBI:350546"/>
    </reaction>
    <physiologicalReaction direction="left-to-right" evidence="10">
        <dbReference type="Rhea" id="RHEA:51393"/>
    </physiologicalReaction>
</comment>
<comment type="catalytic activity">
    <reaction evidence="8">
        <text>serotonin + (5Z,8Z,11Z,14Z)-eicosatetraenoyl-CoA = N-[(5Z,8Z,11Z,14Z)-eicosatetraenoyl]-serotonin + CoA + H(+)</text>
        <dbReference type="Rhea" id="RHEA:51396"/>
        <dbReference type="ChEBI" id="CHEBI:15378"/>
        <dbReference type="ChEBI" id="CHEBI:57287"/>
        <dbReference type="ChEBI" id="CHEBI:57368"/>
        <dbReference type="ChEBI" id="CHEBI:132255"/>
        <dbReference type="ChEBI" id="CHEBI:350546"/>
    </reaction>
    <physiologicalReaction direction="left-to-right" evidence="8">
        <dbReference type="Rhea" id="RHEA:51397"/>
    </physiologicalReaction>
</comment>